<keyword evidence="2" id="KW-0418">Kinase</keyword>
<keyword evidence="2" id="KW-0808">Transferase</keyword>
<dbReference type="AlphaFoldDB" id="A0A853CJF3"/>
<accession>A0A853CJF3</accession>
<dbReference type="SUPFAM" id="SSF56112">
    <property type="entry name" value="Protein kinase-like (PK-like)"/>
    <property type="match status" value="1"/>
</dbReference>
<gene>
    <name evidence="2" type="ORF">GGQ55_004442</name>
</gene>
<name>A0A853CJF3_9ACTN</name>
<sequence length="269" mass="27961">MEVTGLREGRSPWLLRLSTGAELVLRIGGDRASLATEVAGLRLAGAHGLPVPQLVAADLDRLLVLTTAVPGTSRLSGPPSSARLRAIGAAAAAVHRVPAPPPSPELPVRTQPIGGVDFAALRRAAPVRPLLAEAEAALGRLPVPSSPPVFVHGDLWQGNLLWDGETLTGLVDWDCAGVGPAGVDLGALRCDAATSVGGSAPEEILAGYEQAAGGRFPEVAYWDVVAALATPPTIEWFLDAVRDQGRTDLDQPTMLARRDAFLEAALARL</sequence>
<dbReference type="InterPro" id="IPR002575">
    <property type="entry name" value="Aminoglycoside_PTrfase"/>
</dbReference>
<feature type="domain" description="Aminoglycoside phosphotransferase" evidence="1">
    <location>
        <begin position="3"/>
        <end position="222"/>
    </location>
</feature>
<reference evidence="2 3" key="1">
    <citation type="submission" date="2020-07" db="EMBL/GenBank/DDBJ databases">
        <title>Sequencing the genomes of 1000 actinobacteria strains.</title>
        <authorList>
            <person name="Klenk H.-P."/>
        </authorList>
    </citation>
    <scope>NUCLEOTIDE SEQUENCE [LARGE SCALE GENOMIC DNA]</scope>
    <source>
        <strain evidence="2 3">DSM 104001</strain>
    </source>
</reference>
<dbReference type="EMBL" id="JACBZT010000001">
    <property type="protein sequence ID" value="NYJ08164.1"/>
    <property type="molecule type" value="Genomic_DNA"/>
</dbReference>
<dbReference type="RefSeq" id="WP_218859385.1">
    <property type="nucleotide sequence ID" value="NZ_JACBZT010000001.1"/>
</dbReference>
<dbReference type="InterPro" id="IPR011009">
    <property type="entry name" value="Kinase-like_dom_sf"/>
</dbReference>
<keyword evidence="3" id="KW-1185">Reference proteome</keyword>
<dbReference type="GO" id="GO:0016301">
    <property type="term" value="F:kinase activity"/>
    <property type="evidence" value="ECO:0007669"/>
    <property type="project" value="UniProtKB-KW"/>
</dbReference>
<dbReference type="PANTHER" id="PTHR21310">
    <property type="entry name" value="AMINOGLYCOSIDE PHOSPHOTRANSFERASE-RELATED-RELATED"/>
    <property type="match status" value="1"/>
</dbReference>
<evidence type="ECO:0000313" key="3">
    <source>
        <dbReference type="Proteomes" id="UP000541969"/>
    </source>
</evidence>
<dbReference type="Gene3D" id="3.90.1200.10">
    <property type="match status" value="1"/>
</dbReference>
<comment type="caution">
    <text evidence="2">The sequence shown here is derived from an EMBL/GenBank/DDBJ whole genome shotgun (WGS) entry which is preliminary data.</text>
</comment>
<dbReference type="InterPro" id="IPR051678">
    <property type="entry name" value="AGP_Transferase"/>
</dbReference>
<evidence type="ECO:0000313" key="2">
    <source>
        <dbReference type="EMBL" id="NYJ08164.1"/>
    </source>
</evidence>
<protein>
    <submittedName>
        <fullName evidence="2">Aminoglycoside phosphotransferase (APT) family kinase protein</fullName>
    </submittedName>
</protein>
<proteinExistence type="predicted"/>
<dbReference type="Pfam" id="PF01636">
    <property type="entry name" value="APH"/>
    <property type="match status" value="1"/>
</dbReference>
<dbReference type="Proteomes" id="UP000541969">
    <property type="component" value="Unassembled WGS sequence"/>
</dbReference>
<evidence type="ECO:0000259" key="1">
    <source>
        <dbReference type="Pfam" id="PF01636"/>
    </source>
</evidence>
<organism evidence="2 3">
    <name type="scientific">Petropleomorpha daqingensis</name>
    <dbReference type="NCBI Taxonomy" id="2026353"/>
    <lineage>
        <taxon>Bacteria</taxon>
        <taxon>Bacillati</taxon>
        <taxon>Actinomycetota</taxon>
        <taxon>Actinomycetes</taxon>
        <taxon>Geodermatophilales</taxon>
        <taxon>Geodermatophilaceae</taxon>
        <taxon>Petropleomorpha</taxon>
    </lineage>
</organism>